<accession>A0A1B0GKG8</accession>
<evidence type="ECO:0000256" key="1">
    <source>
        <dbReference type="ARBA" id="ARBA00022737"/>
    </source>
</evidence>
<feature type="repeat" description="RCC1" evidence="2">
    <location>
        <begin position="49"/>
        <end position="109"/>
    </location>
</feature>
<dbReference type="Gene3D" id="2.130.10.30">
    <property type="entry name" value="Regulator of chromosome condensation 1/beta-lactamase-inhibitor protein II"/>
    <property type="match status" value="3"/>
</dbReference>
<organism evidence="4 5">
    <name type="scientific">Lutzomyia longipalpis</name>
    <name type="common">Sand fly</name>
    <dbReference type="NCBI Taxonomy" id="7200"/>
    <lineage>
        <taxon>Eukaryota</taxon>
        <taxon>Metazoa</taxon>
        <taxon>Ecdysozoa</taxon>
        <taxon>Arthropoda</taxon>
        <taxon>Hexapoda</taxon>
        <taxon>Insecta</taxon>
        <taxon>Pterygota</taxon>
        <taxon>Neoptera</taxon>
        <taxon>Endopterygota</taxon>
        <taxon>Diptera</taxon>
        <taxon>Nematocera</taxon>
        <taxon>Psychodoidea</taxon>
        <taxon>Psychodidae</taxon>
        <taxon>Lutzomyia</taxon>
        <taxon>Lutzomyia</taxon>
    </lineage>
</organism>
<dbReference type="Proteomes" id="UP000092461">
    <property type="component" value="Unassembled WGS sequence"/>
</dbReference>
<dbReference type="EMBL" id="AJWK01028864">
    <property type="status" value="NOT_ANNOTATED_CDS"/>
    <property type="molecule type" value="Genomic_DNA"/>
</dbReference>
<dbReference type="PRINTS" id="PR00633">
    <property type="entry name" value="RCCNDNSATION"/>
</dbReference>
<name>A0A1B0GKG8_LUTLO</name>
<dbReference type="VEuPathDB" id="VectorBase:LLONM1_000733"/>
<dbReference type="Pfam" id="PF13540">
    <property type="entry name" value="RCC1_2"/>
    <property type="match status" value="1"/>
</dbReference>
<dbReference type="GO" id="GO:0005085">
    <property type="term" value="F:guanyl-nucleotide exchange factor activity"/>
    <property type="evidence" value="ECO:0007669"/>
    <property type="project" value="TreeGrafter"/>
</dbReference>
<dbReference type="PANTHER" id="PTHR46337">
    <property type="entry name" value="RCC1-LIKE G EXCHANGING FACTOR-LIKE PROTEIN"/>
    <property type="match status" value="1"/>
</dbReference>
<dbReference type="PROSITE" id="PS00626">
    <property type="entry name" value="RCC1_2"/>
    <property type="match status" value="3"/>
</dbReference>
<dbReference type="InterPro" id="IPR000408">
    <property type="entry name" value="Reg_chr_condens"/>
</dbReference>
<evidence type="ECO:0000313" key="4">
    <source>
        <dbReference type="EnsemblMetazoa" id="LLOJ008524-PA"/>
    </source>
</evidence>
<feature type="repeat" description="RCC1" evidence="2">
    <location>
        <begin position="579"/>
        <end position="636"/>
    </location>
</feature>
<dbReference type="InterPro" id="IPR009091">
    <property type="entry name" value="RCC1/BLIP-II"/>
</dbReference>
<dbReference type="VEuPathDB" id="VectorBase:LLOJ008524"/>
<evidence type="ECO:0000256" key="2">
    <source>
        <dbReference type="PROSITE-ProRule" id="PRU00235"/>
    </source>
</evidence>
<keyword evidence="1" id="KW-0677">Repeat</keyword>
<dbReference type="PROSITE" id="PS50012">
    <property type="entry name" value="RCC1_3"/>
    <property type="match status" value="8"/>
</dbReference>
<dbReference type="VEuPathDB" id="VectorBase:LLONM1_000420"/>
<evidence type="ECO:0000313" key="5">
    <source>
        <dbReference type="Proteomes" id="UP000092461"/>
    </source>
</evidence>
<reference evidence="4" key="1">
    <citation type="submission" date="2020-05" db="UniProtKB">
        <authorList>
            <consortium name="EnsemblMetazoa"/>
        </authorList>
    </citation>
    <scope>IDENTIFICATION</scope>
    <source>
        <strain evidence="4">Jacobina</strain>
    </source>
</reference>
<dbReference type="InterPro" id="IPR058923">
    <property type="entry name" value="RCC1-like_dom"/>
</dbReference>
<feature type="repeat" description="RCC1" evidence="2">
    <location>
        <begin position="415"/>
        <end position="470"/>
    </location>
</feature>
<feature type="repeat" description="RCC1" evidence="2">
    <location>
        <begin position="178"/>
        <end position="233"/>
    </location>
</feature>
<dbReference type="GO" id="GO:0019843">
    <property type="term" value="F:rRNA binding"/>
    <property type="evidence" value="ECO:0007669"/>
    <property type="project" value="TreeGrafter"/>
</dbReference>
<dbReference type="AlphaFoldDB" id="A0A1B0GKG8"/>
<sequence>MQEVLLNASRRNLCRGFSTKVWKQRKSVLLQDEEKIPVAKYRASGAKDHRLYVWGLSETGALGVSKSLWQHKQKYTAFIQHPTRHSFSTSHEVLDIACGYGFSLFLTKEDKGIQVFGTGINTDCQVGFHKHGGATNRPMELMIYPAPIELPKKSPEEKLKIKSIAAGRAHSILITDDGEIFSMGNNSYGQLGREIVEGEDYMRSHIVHRFTLPNELVASVCCGQDHTMFLTESGRVYTCGWGADGQTGNGTYETSGTINQAKGDIAGEKIVKLACSADCVLALSDKGEVFGWGNTEYGQLCNVGGNAQQIHTPHGDVFVWGYGVLGLGPTAECILTPQQIPSTLFGRNEFSKDSVVTSIYSGISHMGAINSDGDLFMLMIYPAPIELPKKSPEEKLKVKSIAAGRAHTILITDGGEIFSMGNNSYGQLGREIVEGEDYMRSHIVHRFTLPNELVASVCCGQDHTMFLTESGRVYTCGWGADGQTGNGTYETSGTINQAKGDIAGEKIVKLACSADCVLALSDKGEVFGWGNTEYGQLCNVGGNAQQIHTPVHLKSLKGLGKITDIASGGSFCLILNEHGDVFVWGYGVLGLGPTAECILTPQQIPSTLFGRNEFSKDSVVTSIYSGISHMGAINSDGDLFMWGINKHGCLGLGHRKDMYFPFKVAMGAKVIKISCGVDHTLALCRAFV</sequence>
<dbReference type="InterPro" id="IPR053035">
    <property type="entry name" value="Mitochondrial_GEF_domain"/>
</dbReference>
<dbReference type="Pfam" id="PF25390">
    <property type="entry name" value="WD40_RLD"/>
    <property type="match status" value="2"/>
</dbReference>
<proteinExistence type="predicted"/>
<dbReference type="PANTHER" id="PTHR46337:SF1">
    <property type="entry name" value="RCC1-LIKE G EXCHANGING FACTOR-LIKE PROTEIN"/>
    <property type="match status" value="1"/>
</dbReference>
<feature type="domain" description="RCC1-like" evidence="3">
    <location>
        <begin position="450"/>
        <end position="685"/>
    </location>
</feature>
<dbReference type="GO" id="GO:0070131">
    <property type="term" value="P:positive regulation of mitochondrial translation"/>
    <property type="evidence" value="ECO:0007669"/>
    <property type="project" value="TreeGrafter"/>
</dbReference>
<keyword evidence="5" id="KW-1185">Reference proteome</keyword>
<dbReference type="EnsemblMetazoa" id="LLOJ008524-RA">
    <property type="protein sequence ID" value="LLOJ008524-PA"/>
    <property type="gene ID" value="LLOJ008524"/>
</dbReference>
<protein>
    <recommendedName>
        <fullName evidence="3">RCC1-like domain-containing protein</fullName>
    </recommendedName>
</protein>
<evidence type="ECO:0000259" key="3">
    <source>
        <dbReference type="Pfam" id="PF25390"/>
    </source>
</evidence>
<feature type="domain" description="RCC1-like" evidence="3">
    <location>
        <begin position="48"/>
        <end position="306"/>
    </location>
</feature>
<feature type="repeat" description="RCC1" evidence="2">
    <location>
        <begin position="637"/>
        <end position="686"/>
    </location>
</feature>
<dbReference type="EMBL" id="AJWK01028865">
    <property type="status" value="NOT_ANNOTATED_CDS"/>
    <property type="molecule type" value="Genomic_DNA"/>
</dbReference>
<feature type="repeat" description="RCC1" evidence="2">
    <location>
        <begin position="113"/>
        <end position="177"/>
    </location>
</feature>
<feature type="repeat" description="RCC1" evidence="2">
    <location>
        <begin position="524"/>
        <end position="578"/>
    </location>
</feature>
<dbReference type="GO" id="GO:0005743">
    <property type="term" value="C:mitochondrial inner membrane"/>
    <property type="evidence" value="ECO:0007669"/>
    <property type="project" value="TreeGrafter"/>
</dbReference>
<dbReference type="SUPFAM" id="SSF50985">
    <property type="entry name" value="RCC1/BLIP-II"/>
    <property type="match status" value="2"/>
</dbReference>
<feature type="repeat" description="RCC1" evidence="2">
    <location>
        <begin position="315"/>
        <end position="372"/>
    </location>
</feature>